<feature type="region of interest" description="Disordered" evidence="2">
    <location>
        <begin position="391"/>
        <end position="411"/>
    </location>
</feature>
<dbReference type="Gene3D" id="2.40.50.100">
    <property type="match status" value="1"/>
</dbReference>
<organism evidence="4 5">
    <name type="scientific">Variovorax robiniae</name>
    <dbReference type="NCBI Taxonomy" id="1836199"/>
    <lineage>
        <taxon>Bacteria</taxon>
        <taxon>Pseudomonadati</taxon>
        <taxon>Pseudomonadota</taxon>
        <taxon>Betaproteobacteria</taxon>
        <taxon>Burkholderiales</taxon>
        <taxon>Comamonadaceae</taxon>
        <taxon>Variovorax</taxon>
    </lineage>
</organism>
<dbReference type="Gene3D" id="1.10.287.470">
    <property type="entry name" value="Helix hairpin bin"/>
    <property type="match status" value="1"/>
</dbReference>
<dbReference type="Gene3D" id="2.40.420.20">
    <property type="match status" value="1"/>
</dbReference>
<dbReference type="EMBL" id="JBBKZS010000026">
    <property type="protein sequence ID" value="MEJ8859285.1"/>
    <property type="molecule type" value="Genomic_DNA"/>
</dbReference>
<keyword evidence="5" id="KW-1185">Reference proteome</keyword>
<dbReference type="InterPro" id="IPR006143">
    <property type="entry name" value="RND_pump_MFP"/>
</dbReference>
<name>A0ABU8XHG4_9BURK</name>
<dbReference type="RefSeq" id="WP_340339327.1">
    <property type="nucleotide sequence ID" value="NZ_JBBKZS010000026.1"/>
</dbReference>
<proteinExistence type="inferred from homology"/>
<evidence type="ECO:0000256" key="2">
    <source>
        <dbReference type="SAM" id="MobiDB-lite"/>
    </source>
</evidence>
<gene>
    <name evidence="4" type="ORF">WKW79_32285</name>
</gene>
<comment type="similarity">
    <text evidence="1">Belongs to the membrane fusion protein (MFP) (TC 8.A.1) family.</text>
</comment>
<dbReference type="NCBIfam" id="TIGR01730">
    <property type="entry name" value="RND_mfp"/>
    <property type="match status" value="1"/>
</dbReference>
<reference evidence="4 5" key="1">
    <citation type="submission" date="2024-03" db="EMBL/GenBank/DDBJ databases">
        <title>Novel species of the genus Variovorax.</title>
        <authorList>
            <person name="Liu Q."/>
            <person name="Xin Y.-H."/>
        </authorList>
    </citation>
    <scope>NUCLEOTIDE SEQUENCE [LARGE SCALE GENOMIC DNA]</scope>
    <source>
        <strain evidence="4 5">KACC 18901</strain>
    </source>
</reference>
<evidence type="ECO:0000313" key="4">
    <source>
        <dbReference type="EMBL" id="MEJ8859285.1"/>
    </source>
</evidence>
<protein>
    <submittedName>
        <fullName evidence="4">Efflux RND transporter periplasmic adaptor subunit</fullName>
    </submittedName>
</protein>
<evidence type="ECO:0000259" key="3">
    <source>
        <dbReference type="Pfam" id="PF25917"/>
    </source>
</evidence>
<sequence>MKKTWLRWVIAALVLVLIGAGVLRALSARKAQQAAIAAAAKPAETEVVLTPAETVRVAQRELMQTLPVSGTLRAVDSAVVKARVAGELIGLTLREGDSVTAGQVVARIDPTEYNFRVQQAQEQADSARAQTEMAQRTLDNNKALVDQGFISRNALDTSQSTLNAAQSTHRAALAAVDVARKSLNDTVLKSPISGQVAARLAQPGERVAIDGRVLEVVDLSRIEVEATLSAADSVSVRVGQRASLQIEGSTAGMASTASAERKVGASVVRVNPSAQAGSRSVLVYLRLDSNTGFRQGLFAQGTIDVGRTTALALPLTAVRIDKPAPYVQIVVDGRIAYRQVQTGLRGQVNGQTLVAVTGVEDGALVVAGTVGPLREGTRVKLAEASAAPAAAPAASTAPAATPAAPAAPASAAAVASAPTAPVASGAARPAP</sequence>
<dbReference type="PANTHER" id="PTHR30469">
    <property type="entry name" value="MULTIDRUG RESISTANCE PROTEIN MDTA"/>
    <property type="match status" value="1"/>
</dbReference>
<evidence type="ECO:0000256" key="1">
    <source>
        <dbReference type="ARBA" id="ARBA00009477"/>
    </source>
</evidence>
<dbReference type="Gene3D" id="2.40.30.170">
    <property type="match status" value="1"/>
</dbReference>
<dbReference type="InterPro" id="IPR058625">
    <property type="entry name" value="MdtA-like_BSH"/>
</dbReference>
<comment type="caution">
    <text evidence="4">The sequence shown here is derived from an EMBL/GenBank/DDBJ whole genome shotgun (WGS) entry which is preliminary data.</text>
</comment>
<dbReference type="SUPFAM" id="SSF111369">
    <property type="entry name" value="HlyD-like secretion proteins"/>
    <property type="match status" value="1"/>
</dbReference>
<dbReference type="Proteomes" id="UP001367030">
    <property type="component" value="Unassembled WGS sequence"/>
</dbReference>
<dbReference type="Pfam" id="PF25917">
    <property type="entry name" value="BSH_RND"/>
    <property type="match status" value="1"/>
</dbReference>
<feature type="domain" description="Multidrug resistance protein MdtA-like barrel-sandwich hybrid" evidence="3">
    <location>
        <begin position="78"/>
        <end position="207"/>
    </location>
</feature>
<evidence type="ECO:0000313" key="5">
    <source>
        <dbReference type="Proteomes" id="UP001367030"/>
    </source>
</evidence>
<accession>A0ABU8XHG4</accession>